<keyword evidence="1" id="KW-0328">Glycosyltransferase</keyword>
<evidence type="ECO:0000256" key="2">
    <source>
        <dbReference type="ARBA" id="ARBA00022679"/>
    </source>
</evidence>
<sequence length="361" mass="42698">MPIFDKLLHSSIRNKLSQKIYKDLQQNSIEAKNTEYTNYIPIKYESSEKINYICSIKDGIVYSDWGFIFTKEGKFIKDSLPNHIFDHLSALAGRFLFFKFRRKMKIKGNVFVLKSQWQNYYGHWIHDILARLFLLQDSGLFDRIDTFIISQGCKAKFYRESIEIFGIKNILNVPDEKKIECENLFFSSFPSILPSKPLKWECDKFLELTKNLLQKCTINFYDKIYISRRKVKTRNILNEKELIDILINLGYNIIYPEDYSVAEQFCLFNKAKKIISVLGSGLTNIVCCTTETSVLGIVTDVRYEDCHRNICDTIGMKYYEYVENNPKNIHYFYNIKNRDKFNFSIDLDNFKKVLNDFENDI</sequence>
<reference evidence="5 6" key="1">
    <citation type="journal article" date="1992" name="Lakartidningen">
        <title>[Penicillin V and not amoxicillin is the first choice preparation in acute otitis].</title>
        <authorList>
            <person name="Kamme C."/>
            <person name="Lundgren K."/>
            <person name="Prellner K."/>
        </authorList>
    </citation>
    <scope>NUCLEOTIDE SEQUENCE [LARGE SCALE GENOMIC DNA]</scope>
    <source>
        <strain evidence="5 6">PC5538III-hc</strain>
    </source>
</reference>
<dbReference type="GO" id="GO:0016757">
    <property type="term" value="F:glycosyltransferase activity"/>
    <property type="evidence" value="ECO:0007669"/>
    <property type="project" value="UniProtKB-KW"/>
</dbReference>
<comment type="caution">
    <text evidence="5">The sequence shown here is derived from an EMBL/GenBank/DDBJ whole genome shotgun (WGS) entry which is preliminary data.</text>
</comment>
<name>A0A5C8EJQ4_BRAPL</name>
<dbReference type="Proteomes" id="UP000323176">
    <property type="component" value="Unassembled WGS sequence"/>
</dbReference>
<feature type="domain" description="Glycosyltransferase 61 catalytic" evidence="4">
    <location>
        <begin position="121"/>
        <end position="295"/>
    </location>
</feature>
<gene>
    <name evidence="5" type="ORF">EPJ72_11675</name>
</gene>
<evidence type="ECO:0000313" key="6">
    <source>
        <dbReference type="Proteomes" id="UP000323176"/>
    </source>
</evidence>
<evidence type="ECO:0000256" key="3">
    <source>
        <dbReference type="ARBA" id="ARBA00023180"/>
    </source>
</evidence>
<dbReference type="AlphaFoldDB" id="A0A5C8EJQ4"/>
<accession>A0A5C8EJQ4</accession>
<dbReference type="InterPro" id="IPR049625">
    <property type="entry name" value="Glyco_transf_61_cat"/>
</dbReference>
<keyword evidence="2 5" id="KW-0808">Transferase</keyword>
<dbReference type="EMBL" id="SAXY01000072">
    <property type="protein sequence ID" value="TXJ36350.1"/>
    <property type="molecule type" value="Genomic_DNA"/>
</dbReference>
<keyword evidence="3" id="KW-0325">Glycoprotein</keyword>
<dbReference type="PANTHER" id="PTHR20961">
    <property type="entry name" value="GLYCOSYLTRANSFERASE"/>
    <property type="match status" value="1"/>
</dbReference>
<evidence type="ECO:0000256" key="1">
    <source>
        <dbReference type="ARBA" id="ARBA00022676"/>
    </source>
</evidence>
<dbReference type="InterPro" id="IPR007657">
    <property type="entry name" value="Glycosyltransferase_61"/>
</dbReference>
<evidence type="ECO:0000259" key="4">
    <source>
        <dbReference type="Pfam" id="PF04577"/>
    </source>
</evidence>
<dbReference type="Pfam" id="PF04577">
    <property type="entry name" value="Glyco_transf_61"/>
    <property type="match status" value="1"/>
</dbReference>
<proteinExistence type="predicted"/>
<protein>
    <submittedName>
        <fullName evidence="5">Glycosyltransferase family 61 protein</fullName>
    </submittedName>
</protein>
<dbReference type="OrthoDB" id="306334at2"/>
<organism evidence="5 6">
    <name type="scientific">Brachyspira pilosicoli</name>
    <name type="common">Serpulina pilosicoli</name>
    <dbReference type="NCBI Taxonomy" id="52584"/>
    <lineage>
        <taxon>Bacteria</taxon>
        <taxon>Pseudomonadati</taxon>
        <taxon>Spirochaetota</taxon>
        <taxon>Spirochaetia</taxon>
        <taxon>Brachyspirales</taxon>
        <taxon>Brachyspiraceae</taxon>
        <taxon>Brachyspira</taxon>
    </lineage>
</organism>
<evidence type="ECO:0000313" key="5">
    <source>
        <dbReference type="EMBL" id="TXJ36350.1"/>
    </source>
</evidence>